<dbReference type="GO" id="GO:0009636">
    <property type="term" value="P:response to toxic substance"/>
    <property type="evidence" value="ECO:0007669"/>
    <property type="project" value="InterPro"/>
</dbReference>
<protein>
    <submittedName>
        <fullName evidence="7">Entericidin A/B family lipoprotein</fullName>
    </submittedName>
</protein>
<keyword evidence="4" id="KW-0472">Membrane</keyword>
<comment type="similarity">
    <text evidence="1">Belongs to the EcnA/EcnB lipoprotein family.</text>
</comment>
<sequence>MKRLIGLCVVLMMAGCATVEGLGKDIQKAGERLEEAAQR</sequence>
<evidence type="ECO:0000256" key="1">
    <source>
        <dbReference type="ARBA" id="ARBA00010296"/>
    </source>
</evidence>
<name>A0A5Q2QBH6_9GAMM</name>
<dbReference type="KEGG" id="llp:GH975_00790"/>
<evidence type="ECO:0000256" key="2">
    <source>
        <dbReference type="ARBA" id="ARBA00022475"/>
    </source>
</evidence>
<dbReference type="AlphaFoldDB" id="A0A5Q2QBH6"/>
<keyword evidence="8" id="KW-1185">Reference proteome</keyword>
<keyword evidence="2" id="KW-1003">Cell membrane</keyword>
<dbReference type="Proteomes" id="UP000388235">
    <property type="component" value="Chromosome"/>
</dbReference>
<organism evidence="7 8">
    <name type="scientific">Litorivicinus lipolyticus</name>
    <dbReference type="NCBI Taxonomy" id="418701"/>
    <lineage>
        <taxon>Bacteria</taxon>
        <taxon>Pseudomonadati</taxon>
        <taxon>Pseudomonadota</taxon>
        <taxon>Gammaproteobacteria</taxon>
        <taxon>Oceanospirillales</taxon>
        <taxon>Litorivicinaceae</taxon>
        <taxon>Litorivicinus</taxon>
    </lineage>
</organism>
<keyword evidence="3" id="KW-0732">Signal</keyword>
<proteinExistence type="inferred from homology"/>
<gene>
    <name evidence="7" type="ORF">GH975_00790</name>
</gene>
<evidence type="ECO:0000313" key="8">
    <source>
        <dbReference type="Proteomes" id="UP000388235"/>
    </source>
</evidence>
<reference evidence="7 8" key="1">
    <citation type="submission" date="2019-11" db="EMBL/GenBank/DDBJ databases">
        <authorList>
            <person name="Khan S.A."/>
            <person name="Jeon C.O."/>
            <person name="Chun B.H."/>
        </authorList>
    </citation>
    <scope>NUCLEOTIDE SEQUENCE [LARGE SCALE GENOMIC DNA]</scope>
    <source>
        <strain evidence="7 8">IMCC 1097</strain>
    </source>
</reference>
<dbReference type="RefSeq" id="WP_153712674.1">
    <property type="nucleotide sequence ID" value="NZ_CP045871.1"/>
</dbReference>
<dbReference type="InterPro" id="IPR012556">
    <property type="entry name" value="Entericidin"/>
</dbReference>
<dbReference type="EMBL" id="CP045871">
    <property type="protein sequence ID" value="QGG79170.1"/>
    <property type="molecule type" value="Genomic_DNA"/>
</dbReference>
<keyword evidence="6 7" id="KW-0449">Lipoprotein</keyword>
<dbReference type="Pfam" id="PF08085">
    <property type="entry name" value="Entericidin"/>
    <property type="match status" value="1"/>
</dbReference>
<dbReference type="GO" id="GO:0016020">
    <property type="term" value="C:membrane"/>
    <property type="evidence" value="ECO:0007669"/>
    <property type="project" value="InterPro"/>
</dbReference>
<evidence type="ECO:0000256" key="3">
    <source>
        <dbReference type="ARBA" id="ARBA00022729"/>
    </source>
</evidence>
<accession>A0A5Q2QBH6</accession>
<dbReference type="PROSITE" id="PS51257">
    <property type="entry name" value="PROKAR_LIPOPROTEIN"/>
    <property type="match status" value="1"/>
</dbReference>
<evidence type="ECO:0000256" key="5">
    <source>
        <dbReference type="ARBA" id="ARBA00023139"/>
    </source>
</evidence>
<evidence type="ECO:0000256" key="6">
    <source>
        <dbReference type="ARBA" id="ARBA00023288"/>
    </source>
</evidence>
<evidence type="ECO:0000256" key="4">
    <source>
        <dbReference type="ARBA" id="ARBA00023136"/>
    </source>
</evidence>
<keyword evidence="5" id="KW-0564">Palmitate</keyword>
<dbReference type="OrthoDB" id="9181810at2"/>
<evidence type="ECO:0000313" key="7">
    <source>
        <dbReference type="EMBL" id="QGG79170.1"/>
    </source>
</evidence>